<name>A0A392SAJ9_9FABA</name>
<feature type="non-terminal residue" evidence="2">
    <location>
        <position position="1"/>
    </location>
</feature>
<dbReference type="AlphaFoldDB" id="A0A392SAJ9"/>
<keyword evidence="3" id="KW-1185">Reference proteome</keyword>
<proteinExistence type="predicted"/>
<feature type="non-terminal residue" evidence="2">
    <location>
        <position position="108"/>
    </location>
</feature>
<dbReference type="EMBL" id="LXQA010347344">
    <property type="protein sequence ID" value="MCI45699.1"/>
    <property type="molecule type" value="Genomic_DNA"/>
</dbReference>
<dbReference type="Proteomes" id="UP000265520">
    <property type="component" value="Unassembled WGS sequence"/>
</dbReference>
<evidence type="ECO:0000313" key="3">
    <source>
        <dbReference type="Proteomes" id="UP000265520"/>
    </source>
</evidence>
<evidence type="ECO:0000313" key="2">
    <source>
        <dbReference type="EMBL" id="MCI45699.1"/>
    </source>
</evidence>
<evidence type="ECO:0000256" key="1">
    <source>
        <dbReference type="SAM" id="MobiDB-lite"/>
    </source>
</evidence>
<organism evidence="2 3">
    <name type="scientific">Trifolium medium</name>
    <dbReference type="NCBI Taxonomy" id="97028"/>
    <lineage>
        <taxon>Eukaryota</taxon>
        <taxon>Viridiplantae</taxon>
        <taxon>Streptophyta</taxon>
        <taxon>Embryophyta</taxon>
        <taxon>Tracheophyta</taxon>
        <taxon>Spermatophyta</taxon>
        <taxon>Magnoliopsida</taxon>
        <taxon>eudicotyledons</taxon>
        <taxon>Gunneridae</taxon>
        <taxon>Pentapetalae</taxon>
        <taxon>rosids</taxon>
        <taxon>fabids</taxon>
        <taxon>Fabales</taxon>
        <taxon>Fabaceae</taxon>
        <taxon>Papilionoideae</taxon>
        <taxon>50 kb inversion clade</taxon>
        <taxon>NPAAA clade</taxon>
        <taxon>Hologalegina</taxon>
        <taxon>IRL clade</taxon>
        <taxon>Trifolieae</taxon>
        <taxon>Trifolium</taxon>
    </lineage>
</organism>
<feature type="region of interest" description="Disordered" evidence="1">
    <location>
        <begin position="1"/>
        <end position="23"/>
    </location>
</feature>
<protein>
    <submittedName>
        <fullName evidence="2">Uncharacterized protein</fullName>
    </submittedName>
</protein>
<sequence length="108" mass="12167">FINESSAGYARTPKTGDSQEHDGTIVSKPFPTICLPSHVLQTMKDMAPEDALKKLLAGMGTFGATVADQEKALQLKQEDNEQHFRREILEGDMLRLIERDQTLYFNIK</sequence>
<comment type="caution">
    <text evidence="2">The sequence shown here is derived from an EMBL/GenBank/DDBJ whole genome shotgun (WGS) entry which is preliminary data.</text>
</comment>
<accession>A0A392SAJ9</accession>
<reference evidence="2 3" key="1">
    <citation type="journal article" date="2018" name="Front. Plant Sci.">
        <title>Red Clover (Trifolium pratense) and Zigzag Clover (T. medium) - A Picture of Genomic Similarities and Differences.</title>
        <authorList>
            <person name="Dluhosova J."/>
            <person name="Istvanek J."/>
            <person name="Nedelnik J."/>
            <person name="Repkova J."/>
        </authorList>
    </citation>
    <scope>NUCLEOTIDE SEQUENCE [LARGE SCALE GENOMIC DNA]</scope>
    <source>
        <strain evidence="3">cv. 10/8</strain>
        <tissue evidence="2">Leaf</tissue>
    </source>
</reference>